<dbReference type="InterPro" id="IPR024145">
    <property type="entry name" value="His_deAcase_SAP30/SAP30L"/>
</dbReference>
<keyword evidence="1" id="KW-0479">Metal-binding</keyword>
<evidence type="ECO:0000256" key="2">
    <source>
        <dbReference type="ARBA" id="ARBA00022771"/>
    </source>
</evidence>
<dbReference type="Gene3D" id="3.40.1800.30">
    <property type="match status" value="1"/>
</dbReference>
<keyword evidence="3" id="KW-0862">Zinc</keyword>
<evidence type="ECO:0000259" key="6">
    <source>
        <dbReference type="Pfam" id="PF13867"/>
    </source>
</evidence>
<evidence type="ECO:0000256" key="4">
    <source>
        <dbReference type="ARBA" id="ARBA00023125"/>
    </source>
</evidence>
<reference evidence="7 8" key="1">
    <citation type="submission" date="2022-05" db="EMBL/GenBank/DDBJ databases">
        <authorList>
            <consortium name="Genoscope - CEA"/>
            <person name="William W."/>
        </authorList>
    </citation>
    <scope>NUCLEOTIDE SEQUENCE [LARGE SCALE GENOMIC DNA]</scope>
</reference>
<dbReference type="PANTHER" id="PTHR13286">
    <property type="entry name" value="SAP30"/>
    <property type="match status" value="1"/>
</dbReference>
<keyword evidence="4" id="KW-0238">DNA-binding</keyword>
<dbReference type="EMBL" id="CALNXK010000007">
    <property type="protein sequence ID" value="CAH3039175.1"/>
    <property type="molecule type" value="Genomic_DNA"/>
</dbReference>
<evidence type="ECO:0000313" key="7">
    <source>
        <dbReference type="EMBL" id="CAH3039175.1"/>
    </source>
</evidence>
<dbReference type="PANTHER" id="PTHR13286:SF6">
    <property type="entry name" value="HISTONE DEACETYLASE COMPLEX SUBUNIT SAP30L-RELATED"/>
    <property type="match status" value="1"/>
</dbReference>
<organism evidence="7 8">
    <name type="scientific">Porites lobata</name>
    <dbReference type="NCBI Taxonomy" id="104759"/>
    <lineage>
        <taxon>Eukaryota</taxon>
        <taxon>Metazoa</taxon>
        <taxon>Cnidaria</taxon>
        <taxon>Anthozoa</taxon>
        <taxon>Hexacorallia</taxon>
        <taxon>Scleractinia</taxon>
        <taxon>Fungiina</taxon>
        <taxon>Poritidae</taxon>
        <taxon>Porites</taxon>
    </lineage>
</organism>
<dbReference type="InterPro" id="IPR025718">
    <property type="entry name" value="SAP30_Sin3-bd"/>
</dbReference>
<sequence>MTSHPCVQQTGKERFSRSATNANLCEKKSMNGYRSEHEEQSSTVGQICCLVEDGERCKRPAGNASYSKRIQKTVSQRKLKLSLDVNARHIYICEHHKNMIQSVRSKRKRKDSDDDTEMSEVDFCQLQVNTLRRYKRHYKLQTRPGLNKSQLVETIQRHFKQIPCPEKETVTYFIYMIKTHKSKLDQKPDSN</sequence>
<accession>A0ABN8MZ85</accession>
<keyword evidence="8" id="KW-1185">Reference proteome</keyword>
<dbReference type="Pfam" id="PF13867">
    <property type="entry name" value="SAP30_Sin3_bdg"/>
    <property type="match status" value="1"/>
</dbReference>
<evidence type="ECO:0000313" key="8">
    <source>
        <dbReference type="Proteomes" id="UP001159405"/>
    </source>
</evidence>
<dbReference type="Proteomes" id="UP001159405">
    <property type="component" value="Unassembled WGS sequence"/>
</dbReference>
<protein>
    <recommendedName>
        <fullName evidence="9">Histone deacetylase complex subunit SAP30L</fullName>
    </recommendedName>
</protein>
<evidence type="ECO:0000259" key="5">
    <source>
        <dbReference type="Pfam" id="PF13866"/>
    </source>
</evidence>
<feature type="domain" description="Histone deacetylase complex subunit SAP30 Sin3 binding" evidence="6">
    <location>
        <begin position="126"/>
        <end position="178"/>
    </location>
</feature>
<proteinExistence type="predicted"/>
<evidence type="ECO:0008006" key="9">
    <source>
        <dbReference type="Google" id="ProtNLM"/>
    </source>
</evidence>
<keyword evidence="2" id="KW-0863">Zinc-finger</keyword>
<gene>
    <name evidence="7" type="ORF">PLOB_00043029</name>
</gene>
<comment type="caution">
    <text evidence="7">The sequence shown here is derived from an EMBL/GenBank/DDBJ whole genome shotgun (WGS) entry which is preliminary data.</text>
</comment>
<dbReference type="InterPro" id="IPR025717">
    <property type="entry name" value="SAP30_zn-finger"/>
</dbReference>
<evidence type="ECO:0000256" key="3">
    <source>
        <dbReference type="ARBA" id="ARBA00022833"/>
    </source>
</evidence>
<dbReference type="Pfam" id="PF13866">
    <property type="entry name" value="zf-SAP30"/>
    <property type="match status" value="1"/>
</dbReference>
<feature type="domain" description="Histone deacetylase complex subunit SAP30 zinc-finger" evidence="5">
    <location>
        <begin position="45"/>
        <end position="114"/>
    </location>
</feature>
<evidence type="ECO:0000256" key="1">
    <source>
        <dbReference type="ARBA" id="ARBA00022723"/>
    </source>
</evidence>
<name>A0ABN8MZ85_9CNID</name>